<feature type="domain" description="DUF2357" evidence="1">
    <location>
        <begin position="132"/>
        <end position="381"/>
    </location>
</feature>
<dbReference type="RefSeq" id="WP_209745942.1">
    <property type="nucleotide sequence ID" value="NZ_JBHSMH010000101.1"/>
</dbReference>
<evidence type="ECO:0000313" key="2">
    <source>
        <dbReference type="EMBL" id="MFC5471583.1"/>
    </source>
</evidence>
<gene>
    <name evidence="2" type="ORF">ACFPPD_23180</name>
</gene>
<keyword evidence="3" id="KW-1185">Reference proteome</keyword>
<dbReference type="Proteomes" id="UP001596105">
    <property type="component" value="Unassembled WGS sequence"/>
</dbReference>
<evidence type="ECO:0000313" key="3">
    <source>
        <dbReference type="Proteomes" id="UP001596105"/>
    </source>
</evidence>
<accession>A0ABW0M0B8</accession>
<reference evidence="3" key="1">
    <citation type="journal article" date="2019" name="Int. J. Syst. Evol. Microbiol.">
        <title>The Global Catalogue of Microorganisms (GCM) 10K type strain sequencing project: providing services to taxonomists for standard genome sequencing and annotation.</title>
        <authorList>
            <consortium name="The Broad Institute Genomics Platform"/>
            <consortium name="The Broad Institute Genome Sequencing Center for Infectious Disease"/>
            <person name="Wu L."/>
            <person name="Ma J."/>
        </authorList>
    </citation>
    <scope>NUCLEOTIDE SEQUENCE [LARGE SCALE GENOMIC DNA]</scope>
    <source>
        <strain evidence="3">CCUG 57113</strain>
    </source>
</reference>
<dbReference type="Pfam" id="PF09823">
    <property type="entry name" value="DUF2357"/>
    <property type="match status" value="1"/>
</dbReference>
<dbReference type="EMBL" id="JBHSMH010000101">
    <property type="protein sequence ID" value="MFC5471583.1"/>
    <property type="molecule type" value="Genomic_DNA"/>
</dbReference>
<proteinExistence type="predicted"/>
<name>A0ABW0M0B8_9BACL</name>
<sequence length="808" mass="94790">MASLPTGSPSRAVELLRIETNWFNLYLQGKPFHPAVEALQLHRQEDSSWMSARFLPQAISEELELLSVERFSPEERRLVSWDRDVSSPPLLFETQNYELIIELEADLPITFYHDNVSLREAVLPKGKRLLSGILNFQNEVGFTELELRLHGRTVFLLQLEIFPSKMEYKKDYEAILQDVNAQMYNLSFDFLRKTHSFMGLKETRRQSLSEFFVILRQLFGNLTHQVELIRNAPNYQLLMENRLIDSARVKKPGRANVAYLAKRPYLLSPNEVNGQLNVQGQRYSPTRLLETRRHIDYDTPANRFVRWVLLRVQQRLKTFKRLLSEKSRAQDPDLIAQIDKMQNELQRLLRIDFLQVRDMKQLSITLVLQMAPGYRDVYRNYLVLMKGLSIQNDLFRLSLKDLATLYEYWCFLKINDLLSRKYELVSQNVIKLNHGGLFVTLDRTKESRIVYCNPRNGEKFSLQYNALPSGDRSRTVAQRPDNILTLQKEHSAIEYKYVFDAKYRINPAYEGTAYRRDYVTPGPQEDDINTMHRYRDAIVYETAEAGQRADYERAMFGAYVLFPYPNEEEYREHKFYKSIELVNVGALPFLPSATSLMEKFLDELIMDSPEKAYERANQQRGTKDYYADKLSGKTILVGALSHRDQLEDLRKHRFYHVPLKHFSDHGQLAGLEHIAIFQSIAKFGRDQAGIYLRGRIRSWQVLPREQIIEIPSRRNASSELYVRFDVEEWLPLQQPILPGVYGIKHVLVTSAYIFDRAEEVAELRLETDEQLREWREKRRQGKVKVQWDSQDVDQASVLSEIMVDQTKE</sequence>
<organism evidence="2 3">
    <name type="scientific">Cohnella suwonensis</name>
    <dbReference type="NCBI Taxonomy" id="696072"/>
    <lineage>
        <taxon>Bacteria</taxon>
        <taxon>Bacillati</taxon>
        <taxon>Bacillota</taxon>
        <taxon>Bacilli</taxon>
        <taxon>Bacillales</taxon>
        <taxon>Paenibacillaceae</taxon>
        <taxon>Cohnella</taxon>
    </lineage>
</organism>
<dbReference type="Pfam" id="PF04411">
    <property type="entry name" value="PDDEXK_7"/>
    <property type="match status" value="1"/>
</dbReference>
<evidence type="ECO:0000259" key="1">
    <source>
        <dbReference type="Pfam" id="PF09823"/>
    </source>
</evidence>
<dbReference type="InterPro" id="IPR007505">
    <property type="entry name" value="PDDEXK_7"/>
</dbReference>
<protein>
    <submittedName>
        <fullName evidence="2">DUF2357 domain-containing protein</fullName>
    </submittedName>
</protein>
<comment type="caution">
    <text evidence="2">The sequence shown here is derived from an EMBL/GenBank/DDBJ whole genome shotgun (WGS) entry which is preliminary data.</text>
</comment>
<dbReference type="InterPro" id="IPR018633">
    <property type="entry name" value="DUF2357"/>
</dbReference>